<protein>
    <submittedName>
        <fullName evidence="8">Methyl-accepting chemotaxis sensory transducer</fullName>
    </submittedName>
</protein>
<keyword evidence="5" id="KW-0472">Membrane</keyword>
<dbReference type="PRINTS" id="PR00260">
    <property type="entry name" value="CHEMTRNSDUCR"/>
</dbReference>
<dbReference type="GO" id="GO:0006935">
    <property type="term" value="P:chemotaxis"/>
    <property type="evidence" value="ECO:0007669"/>
    <property type="project" value="InterPro"/>
</dbReference>
<reference evidence="9" key="1">
    <citation type="submission" date="2016-10" db="EMBL/GenBank/DDBJ databases">
        <authorList>
            <person name="Varghese N."/>
            <person name="Submissions S."/>
        </authorList>
    </citation>
    <scope>NUCLEOTIDE SEQUENCE [LARGE SCALE GENOMIC DNA]</scope>
    <source>
        <strain evidence="9">EPL6</strain>
    </source>
</reference>
<dbReference type="InterPro" id="IPR047347">
    <property type="entry name" value="YvaQ-like_sensor"/>
</dbReference>
<comment type="similarity">
    <text evidence="3">Belongs to the methyl-accepting chemotaxis (MCP) protein family.</text>
</comment>
<dbReference type="GO" id="GO:0005886">
    <property type="term" value="C:plasma membrane"/>
    <property type="evidence" value="ECO:0007669"/>
    <property type="project" value="TreeGrafter"/>
</dbReference>
<dbReference type="FunFam" id="1.10.287.950:FF:000001">
    <property type="entry name" value="Methyl-accepting chemotaxis sensory transducer"/>
    <property type="match status" value="1"/>
</dbReference>
<keyword evidence="9" id="KW-1185">Reference proteome</keyword>
<dbReference type="InterPro" id="IPR024478">
    <property type="entry name" value="HlyB_4HB_MCP"/>
</dbReference>
<organism evidence="8 9">
    <name type="scientific">Oryzisolibacter propanilivorax</name>
    <dbReference type="NCBI Taxonomy" id="1527607"/>
    <lineage>
        <taxon>Bacteria</taxon>
        <taxon>Pseudomonadati</taxon>
        <taxon>Pseudomonadota</taxon>
        <taxon>Betaproteobacteria</taxon>
        <taxon>Burkholderiales</taxon>
        <taxon>Comamonadaceae</taxon>
        <taxon>Oryzisolibacter</taxon>
    </lineage>
</organism>
<evidence type="ECO:0000259" key="6">
    <source>
        <dbReference type="PROSITE" id="PS50111"/>
    </source>
</evidence>
<dbReference type="Pfam" id="PF12729">
    <property type="entry name" value="4HB_MCP_1"/>
    <property type="match status" value="1"/>
</dbReference>
<keyword evidence="5" id="KW-0812">Transmembrane</keyword>
<evidence type="ECO:0000256" key="5">
    <source>
        <dbReference type="SAM" id="Phobius"/>
    </source>
</evidence>
<dbReference type="CDD" id="cd11386">
    <property type="entry name" value="MCP_signal"/>
    <property type="match status" value="1"/>
</dbReference>
<feature type="domain" description="Methyl-accepting transducer" evidence="6">
    <location>
        <begin position="270"/>
        <end position="499"/>
    </location>
</feature>
<dbReference type="STRING" id="1527607.SAMN05428957_103241"/>
<feature type="transmembrane region" description="Helical" evidence="5">
    <location>
        <begin position="12"/>
        <end position="34"/>
    </location>
</feature>
<dbReference type="SUPFAM" id="SSF58104">
    <property type="entry name" value="Methyl-accepting chemotaxis protein (MCP) signaling domain"/>
    <property type="match status" value="1"/>
</dbReference>
<dbReference type="GO" id="GO:0007165">
    <property type="term" value="P:signal transduction"/>
    <property type="evidence" value="ECO:0007669"/>
    <property type="project" value="UniProtKB-KW"/>
</dbReference>
<dbReference type="CDD" id="cd19411">
    <property type="entry name" value="MCP2201-like_sensor"/>
    <property type="match status" value="1"/>
</dbReference>
<dbReference type="AlphaFoldDB" id="A0A1G9RFE5"/>
<dbReference type="Pfam" id="PF00015">
    <property type="entry name" value="MCPsignal"/>
    <property type="match status" value="1"/>
</dbReference>
<dbReference type="Proteomes" id="UP000198552">
    <property type="component" value="Unassembled WGS sequence"/>
</dbReference>
<keyword evidence="5" id="KW-1133">Transmembrane helix</keyword>
<evidence type="ECO:0000313" key="8">
    <source>
        <dbReference type="EMBL" id="SDM21978.1"/>
    </source>
</evidence>
<evidence type="ECO:0000256" key="3">
    <source>
        <dbReference type="ARBA" id="ARBA00029447"/>
    </source>
</evidence>
<sequence length="539" mass="56374">MRIDNLRISSRLVLGFALLGLMVLAMVAAVWLQLATMNGLFDEVADARLPRMVAANAIKEDVQVIGTSVRNMILMSDGAAIRAEDERIQRTQQRIAQRFAGLQQLLAGDAAAEAALARVQAARQAYEPLQEETRELSASGQVFDAKELLIEKMHPAQQAYLGTIDALLAQQQEQLKQATAATGSAATRVRGVLLGVPLVLLALGAALAWWVIRSISVPLRQAVRVARAVAAGRLSEPIQASGRNEVAQLLLALRDMQGALAGVVMHVRQGAHGVLGASSEITQGNIDLSNRTESQAAALQQTSASMQELRQAVDLNADSAQQADALAREASAVAERGGVVVGEVVQTMRGIDGASRRIADIIGVIDGIAFQTNILALNAAVEAARAGDAGRGFAVVAGEVRQLAQRSAEAAREIKALIAASSAQVAQGTQLVDRAGATMQEVVAAIARATTLMGEISRASAEQRMGVGQIGEAIAQMDRVTQQNAALVEQVAASAASLGQQAQELVHSVAVFRVDEAPALPLPATPAAPAGAPKLLLQP</sequence>
<dbReference type="SMART" id="SM00283">
    <property type="entry name" value="MA"/>
    <property type="match status" value="1"/>
</dbReference>
<dbReference type="InterPro" id="IPR051310">
    <property type="entry name" value="MCP_chemotaxis"/>
</dbReference>
<dbReference type="PROSITE" id="PS50885">
    <property type="entry name" value="HAMP"/>
    <property type="match status" value="1"/>
</dbReference>
<comment type="subcellular location">
    <subcellularLocation>
        <location evidence="1">Membrane</location>
    </subcellularLocation>
</comment>
<dbReference type="PANTHER" id="PTHR43531:SF14">
    <property type="entry name" value="METHYL-ACCEPTING CHEMOTAXIS PROTEIN I-RELATED"/>
    <property type="match status" value="1"/>
</dbReference>
<dbReference type="SMART" id="SM00304">
    <property type="entry name" value="HAMP"/>
    <property type="match status" value="1"/>
</dbReference>
<dbReference type="GO" id="GO:0004888">
    <property type="term" value="F:transmembrane signaling receptor activity"/>
    <property type="evidence" value="ECO:0007669"/>
    <property type="project" value="InterPro"/>
</dbReference>
<evidence type="ECO:0000256" key="4">
    <source>
        <dbReference type="PROSITE-ProRule" id="PRU00284"/>
    </source>
</evidence>
<dbReference type="InterPro" id="IPR004090">
    <property type="entry name" value="Chemotax_Me-accpt_rcpt"/>
</dbReference>
<dbReference type="Pfam" id="PF00672">
    <property type="entry name" value="HAMP"/>
    <property type="match status" value="1"/>
</dbReference>
<dbReference type="InterPro" id="IPR003660">
    <property type="entry name" value="HAMP_dom"/>
</dbReference>
<evidence type="ECO:0000256" key="2">
    <source>
        <dbReference type="ARBA" id="ARBA00022481"/>
    </source>
</evidence>
<evidence type="ECO:0000256" key="1">
    <source>
        <dbReference type="ARBA" id="ARBA00004370"/>
    </source>
</evidence>
<keyword evidence="4" id="KW-0807">Transducer</keyword>
<keyword evidence="2" id="KW-0488">Methylation</keyword>
<feature type="domain" description="HAMP" evidence="7">
    <location>
        <begin position="213"/>
        <end position="265"/>
    </location>
</feature>
<evidence type="ECO:0000313" key="9">
    <source>
        <dbReference type="Proteomes" id="UP000198552"/>
    </source>
</evidence>
<accession>A0A1G9RFE5</accession>
<name>A0A1G9RFE5_9BURK</name>
<gene>
    <name evidence="8" type="ORF">SAMN05428957_103241</name>
</gene>
<dbReference type="EMBL" id="FNHP01000003">
    <property type="protein sequence ID" value="SDM21978.1"/>
    <property type="molecule type" value="Genomic_DNA"/>
</dbReference>
<dbReference type="PANTHER" id="PTHR43531">
    <property type="entry name" value="PROTEIN ICFG"/>
    <property type="match status" value="1"/>
</dbReference>
<evidence type="ECO:0000259" key="7">
    <source>
        <dbReference type="PROSITE" id="PS50885"/>
    </source>
</evidence>
<dbReference type="RefSeq" id="WP_245703881.1">
    <property type="nucleotide sequence ID" value="NZ_FNHP01000003.1"/>
</dbReference>
<dbReference type="InterPro" id="IPR004089">
    <property type="entry name" value="MCPsignal_dom"/>
</dbReference>
<dbReference type="PROSITE" id="PS50111">
    <property type="entry name" value="CHEMOTAXIS_TRANSDUC_2"/>
    <property type="match status" value="1"/>
</dbReference>
<dbReference type="Gene3D" id="1.10.287.950">
    <property type="entry name" value="Methyl-accepting chemotaxis protein"/>
    <property type="match status" value="1"/>
</dbReference>
<proteinExistence type="inferred from homology"/>